<evidence type="ECO:0000313" key="2">
    <source>
        <dbReference type="EMBL" id="GAA0581101.1"/>
    </source>
</evidence>
<dbReference type="Proteomes" id="UP001501588">
    <property type="component" value="Unassembled WGS sequence"/>
</dbReference>
<comment type="caution">
    <text evidence="2">The sequence shown here is derived from an EMBL/GenBank/DDBJ whole genome shotgun (WGS) entry which is preliminary data.</text>
</comment>
<dbReference type="EMBL" id="BAAAFZ010000023">
    <property type="protein sequence ID" value="GAA0581101.1"/>
    <property type="molecule type" value="Genomic_DNA"/>
</dbReference>
<feature type="region of interest" description="Disordered" evidence="1">
    <location>
        <begin position="117"/>
        <end position="172"/>
    </location>
</feature>
<gene>
    <name evidence="2" type="ORF">GCM10009416_19470</name>
</gene>
<reference evidence="2 3" key="1">
    <citation type="journal article" date="2019" name="Int. J. Syst. Evol. Microbiol.">
        <title>The Global Catalogue of Microorganisms (GCM) 10K type strain sequencing project: providing services to taxonomists for standard genome sequencing and annotation.</title>
        <authorList>
            <consortium name="The Broad Institute Genomics Platform"/>
            <consortium name="The Broad Institute Genome Sequencing Center for Infectious Disease"/>
            <person name="Wu L."/>
            <person name="Ma J."/>
        </authorList>
    </citation>
    <scope>NUCLEOTIDE SEQUENCE [LARGE SCALE GENOMIC DNA]</scope>
    <source>
        <strain evidence="2 3">JCM 9933</strain>
    </source>
</reference>
<evidence type="ECO:0000256" key="1">
    <source>
        <dbReference type="SAM" id="MobiDB-lite"/>
    </source>
</evidence>
<evidence type="ECO:0000313" key="3">
    <source>
        <dbReference type="Proteomes" id="UP001501588"/>
    </source>
</evidence>
<proteinExistence type="predicted"/>
<dbReference type="RefSeq" id="WP_343895057.1">
    <property type="nucleotide sequence ID" value="NZ_BAAAFZ010000023.1"/>
</dbReference>
<keyword evidence="3" id="KW-1185">Reference proteome</keyword>
<accession>A0ABN1F308</accession>
<feature type="compositionally biased region" description="Basic and acidic residues" evidence="1">
    <location>
        <begin position="134"/>
        <end position="145"/>
    </location>
</feature>
<feature type="region of interest" description="Disordered" evidence="1">
    <location>
        <begin position="54"/>
        <end position="84"/>
    </location>
</feature>
<protein>
    <submittedName>
        <fullName evidence="2">Uncharacterized protein</fullName>
    </submittedName>
</protein>
<name>A0ABN1F308_9PROT</name>
<organism evidence="2 3">
    <name type="scientific">Craurococcus roseus</name>
    <dbReference type="NCBI Taxonomy" id="77585"/>
    <lineage>
        <taxon>Bacteria</taxon>
        <taxon>Pseudomonadati</taxon>
        <taxon>Pseudomonadota</taxon>
        <taxon>Alphaproteobacteria</taxon>
        <taxon>Acetobacterales</taxon>
        <taxon>Acetobacteraceae</taxon>
        <taxon>Craurococcus</taxon>
    </lineage>
</organism>
<sequence length="172" mass="19786">MGVEIAAERKLLTEDEYDPVARSHHPAVQGLARDELVELARWLRSRRARMRDTVRERRRIRRGKAEPRGAAAEPPSERGLSAKKQVFARALRRVNGRIERLRAEEKRDRAVANLREALERKRAAPVHHPSPGRTADEGMRPKDNQEPTVQMDPREIGRVSQFVRDAQARRDA</sequence>